<evidence type="ECO:0008006" key="4">
    <source>
        <dbReference type="Google" id="ProtNLM"/>
    </source>
</evidence>
<gene>
    <name evidence="2" type="ORF">HD593_010649</name>
</gene>
<accession>A0A7X0U5S4</accession>
<evidence type="ECO:0000256" key="1">
    <source>
        <dbReference type="SAM" id="MobiDB-lite"/>
    </source>
</evidence>
<feature type="compositionally biased region" description="Basic and acidic residues" evidence="1">
    <location>
        <begin position="96"/>
        <end position="110"/>
    </location>
</feature>
<feature type="region of interest" description="Disordered" evidence="1">
    <location>
        <begin position="96"/>
        <end position="202"/>
    </location>
</feature>
<dbReference type="Proteomes" id="UP000565579">
    <property type="component" value="Unassembled WGS sequence"/>
</dbReference>
<proteinExistence type="predicted"/>
<name>A0A7X0U5S4_9ACTN</name>
<organism evidence="2 3">
    <name type="scientific">Nonomuraea rubra</name>
    <dbReference type="NCBI Taxonomy" id="46180"/>
    <lineage>
        <taxon>Bacteria</taxon>
        <taxon>Bacillati</taxon>
        <taxon>Actinomycetota</taxon>
        <taxon>Actinomycetes</taxon>
        <taxon>Streptosporangiales</taxon>
        <taxon>Streptosporangiaceae</taxon>
        <taxon>Nonomuraea</taxon>
    </lineage>
</organism>
<comment type="caution">
    <text evidence="2">The sequence shown here is derived from an EMBL/GenBank/DDBJ whole genome shotgun (WGS) entry which is preliminary data.</text>
</comment>
<feature type="compositionally biased region" description="Acidic residues" evidence="1">
    <location>
        <begin position="153"/>
        <end position="178"/>
    </location>
</feature>
<dbReference type="RefSeq" id="WP_185110368.1">
    <property type="nucleotide sequence ID" value="NZ_BAAAXY010000028.1"/>
</dbReference>
<feature type="compositionally biased region" description="Basic and acidic residues" evidence="1">
    <location>
        <begin position="130"/>
        <end position="152"/>
    </location>
</feature>
<sequence>MRIGLALLAGYFLGRRKKLRMAVALAAAGAAGRARGGKGGGGGGGLLSQGIKSLTSSADVAPIVDRLRGDLLEVGKAAAVAAAGRQIDSLSDKLHERAEALRTPEKKPGDDTEQADASERARNGAGEPQDEPRDEPQDEPRDEPQDEPRDEPRDEPEDAAEYEDEGEEPEPTAQEPEEPERTHRRPRMLRRTRRAVRGSTHG</sequence>
<dbReference type="AlphaFoldDB" id="A0A7X0U5S4"/>
<protein>
    <recommendedName>
        <fullName evidence="4">DNA primase</fullName>
    </recommendedName>
</protein>
<evidence type="ECO:0000313" key="3">
    <source>
        <dbReference type="Proteomes" id="UP000565579"/>
    </source>
</evidence>
<feature type="compositionally biased region" description="Basic residues" evidence="1">
    <location>
        <begin position="182"/>
        <end position="196"/>
    </location>
</feature>
<evidence type="ECO:0000313" key="2">
    <source>
        <dbReference type="EMBL" id="MBB6555854.1"/>
    </source>
</evidence>
<reference evidence="2 3" key="1">
    <citation type="submission" date="2020-08" db="EMBL/GenBank/DDBJ databases">
        <title>Sequencing the genomes of 1000 actinobacteria strains.</title>
        <authorList>
            <person name="Klenk H.-P."/>
        </authorList>
    </citation>
    <scope>NUCLEOTIDE SEQUENCE [LARGE SCALE GENOMIC DNA]</scope>
    <source>
        <strain evidence="2 3">DSM 43768</strain>
    </source>
</reference>
<dbReference type="EMBL" id="JACHMI010000001">
    <property type="protein sequence ID" value="MBB6555854.1"/>
    <property type="molecule type" value="Genomic_DNA"/>
</dbReference>
<keyword evidence="3" id="KW-1185">Reference proteome</keyword>